<evidence type="ECO:0000313" key="1">
    <source>
        <dbReference type="EMBL" id="VVO12791.1"/>
    </source>
</evidence>
<dbReference type="EMBL" id="CABVHQ010000036">
    <property type="protein sequence ID" value="VVO12791.1"/>
    <property type="molecule type" value="Genomic_DNA"/>
</dbReference>
<dbReference type="OrthoDB" id="7028938at2"/>
<evidence type="ECO:0000313" key="2">
    <source>
        <dbReference type="Proteomes" id="UP000337909"/>
    </source>
</evidence>
<name>A0A5E7D9J6_PSEFL</name>
<reference evidence="1 2" key="1">
    <citation type="submission" date="2019-09" db="EMBL/GenBank/DDBJ databases">
        <authorList>
            <person name="Chandra G."/>
            <person name="Truman W A."/>
        </authorList>
    </citation>
    <scope>NUCLEOTIDE SEQUENCE [LARGE SCALE GENOMIC DNA]</scope>
    <source>
        <strain evidence="1">PS691</strain>
    </source>
</reference>
<dbReference type="RefSeq" id="WP_150643444.1">
    <property type="nucleotide sequence ID" value="NZ_CABVHQ010000036.1"/>
</dbReference>
<gene>
    <name evidence="1" type="ORF">PS691_03543</name>
</gene>
<dbReference type="AlphaFoldDB" id="A0A5E7D9J6"/>
<dbReference type="Proteomes" id="UP000337909">
    <property type="component" value="Unassembled WGS sequence"/>
</dbReference>
<accession>A0A5E7D9J6</accession>
<sequence length="95" mass="10666">MIRQRLAQLPISPLHLQQGLFASLALLLTLMGGQQFQCWDQSQQEVAPRLSTPHTTQTHFSAVSSQFADSAPLHLMDVDQAQPVTESPPQERWVF</sequence>
<protein>
    <submittedName>
        <fullName evidence="1">Uncharacterized protein</fullName>
    </submittedName>
</protein>
<proteinExistence type="predicted"/>
<organism evidence="1 2">
    <name type="scientific">Pseudomonas fluorescens</name>
    <dbReference type="NCBI Taxonomy" id="294"/>
    <lineage>
        <taxon>Bacteria</taxon>
        <taxon>Pseudomonadati</taxon>
        <taxon>Pseudomonadota</taxon>
        <taxon>Gammaproteobacteria</taxon>
        <taxon>Pseudomonadales</taxon>
        <taxon>Pseudomonadaceae</taxon>
        <taxon>Pseudomonas</taxon>
    </lineage>
</organism>